<evidence type="ECO:0000313" key="1">
    <source>
        <dbReference type="EMBL" id="VVE36354.1"/>
    </source>
</evidence>
<evidence type="ECO:0000313" key="2">
    <source>
        <dbReference type="Proteomes" id="UP000368474"/>
    </source>
</evidence>
<dbReference type="Gene3D" id="3.40.1350.10">
    <property type="match status" value="1"/>
</dbReference>
<dbReference type="AlphaFoldDB" id="A0A5E4XJ29"/>
<dbReference type="SUPFAM" id="SSF52980">
    <property type="entry name" value="Restriction endonuclease-like"/>
    <property type="match status" value="1"/>
</dbReference>
<sequence>MGTSIALTSLRLKQILKRQKDPGWDASYVPSTLAVRGEAPSISHAHIINCAKLANRDLHLLSNSELAATLLGLYHPRTVGLQEQRMLSPAPKAHPLANFPGCIAGGLPPLRGMVAVAERLNCLKVLPRIWVDDVNCERGKREIIFPHIGDLLWAIRAPTGQVYCVNWSVKDSEEAFKRPFDYKRISRSKLLFPAEIQTRHELERVYYADAGIRTVHVAGSEIDKHVTSNLRLLFLRHKRSVSLPASEQSDLIARFRTCLDTGLPPLHVIARVAGDGLSVEDCCNVFYQSIWRRALRVDLFHPVLIDRPLRRENEDVLTRYAGWFEEKPC</sequence>
<organism evidence="1 2">
    <name type="scientific">Pandoraea morbifera</name>
    <dbReference type="NCBI Taxonomy" id="2508300"/>
    <lineage>
        <taxon>Bacteria</taxon>
        <taxon>Pseudomonadati</taxon>
        <taxon>Pseudomonadota</taxon>
        <taxon>Betaproteobacteria</taxon>
        <taxon>Burkholderiales</taxon>
        <taxon>Burkholderiaceae</taxon>
        <taxon>Pandoraea</taxon>
    </lineage>
</organism>
<dbReference type="Proteomes" id="UP000368474">
    <property type="component" value="Unassembled WGS sequence"/>
</dbReference>
<dbReference type="InterPro" id="IPR011856">
    <property type="entry name" value="tRNA_endonuc-like_dom_sf"/>
</dbReference>
<dbReference type="GO" id="GO:0003676">
    <property type="term" value="F:nucleic acid binding"/>
    <property type="evidence" value="ECO:0007669"/>
    <property type="project" value="InterPro"/>
</dbReference>
<keyword evidence="2" id="KW-1185">Reference proteome</keyword>
<dbReference type="EMBL" id="CABPSD010000013">
    <property type="protein sequence ID" value="VVE36354.1"/>
    <property type="molecule type" value="Genomic_DNA"/>
</dbReference>
<protein>
    <submittedName>
        <fullName evidence="1">Uncharacterized protein</fullName>
    </submittedName>
</protein>
<accession>A0A5E4XJ29</accession>
<gene>
    <name evidence="1" type="ORF">PMO31116_03889</name>
</gene>
<dbReference type="InterPro" id="IPR011335">
    <property type="entry name" value="Restrct_endonuc-II-like"/>
</dbReference>
<name>A0A5E4XJ29_9BURK</name>
<reference evidence="1 2" key="1">
    <citation type="submission" date="2019-08" db="EMBL/GenBank/DDBJ databases">
        <authorList>
            <person name="Peeters C."/>
        </authorList>
    </citation>
    <scope>NUCLEOTIDE SEQUENCE [LARGE SCALE GENOMIC DNA]</scope>
    <source>
        <strain evidence="1 2">LMG 31116</strain>
    </source>
</reference>
<proteinExistence type="predicted"/>